<sequence>MPVMLSVRGGTAQQSEVSPQTRVALVTGANKGIGKEVARKLSSEGVKTIIAYRNKQLGTAAVRELQAAGYDVLGTQMDICDPASVLAARDFVEEEVGSLDILVNNAALCFNDPTLYGKCAAMSFVEQAGPTVSTNFFGTLNVTEAFLPMLRAAPSPRIVNLASYAGRLAILRSKEKVEKFTSPYLTVEELKLLMQDFVRDVEHGVHASKGWPNTCYGLSKVGVIALTKVLARDEPQIMVNSVDPGYCATDQNAHQGTRTAEHGARTPAYLALTPDSSFVSGKHFFDEAEVKW</sequence>
<comment type="caution">
    <text evidence="5">The sequence shown here is derived from an EMBL/GenBank/DDBJ whole genome shotgun (WGS) entry which is preliminary data.</text>
</comment>
<accession>A0AAE0KP97</accession>
<gene>
    <name evidence="5" type="ORF">CYMTET_35317</name>
</gene>
<evidence type="ECO:0000256" key="3">
    <source>
        <dbReference type="ARBA" id="ARBA00023002"/>
    </source>
</evidence>
<evidence type="ECO:0000313" key="5">
    <source>
        <dbReference type="EMBL" id="KAK3255500.1"/>
    </source>
</evidence>
<protein>
    <submittedName>
        <fullName evidence="5">Uncharacterized protein</fullName>
    </submittedName>
</protein>
<dbReference type="GO" id="GO:0016491">
    <property type="term" value="F:oxidoreductase activity"/>
    <property type="evidence" value="ECO:0007669"/>
    <property type="project" value="UniProtKB-KW"/>
</dbReference>
<keyword evidence="6" id="KW-1185">Reference proteome</keyword>
<name>A0AAE0KP97_9CHLO</name>
<dbReference type="Pfam" id="PF00106">
    <property type="entry name" value="adh_short"/>
    <property type="match status" value="1"/>
</dbReference>
<dbReference type="SUPFAM" id="SSF51735">
    <property type="entry name" value="NAD(P)-binding Rossmann-fold domains"/>
    <property type="match status" value="1"/>
</dbReference>
<proteinExistence type="inferred from homology"/>
<dbReference type="PRINTS" id="PR00080">
    <property type="entry name" value="SDRFAMILY"/>
</dbReference>
<dbReference type="PANTHER" id="PTHR43963:SF6">
    <property type="entry name" value="CHAIN DEHYDROGENASE FAMILY PROTEIN, PUTATIVE (AFU_ORTHOLOGUE AFUA_3G15350)-RELATED"/>
    <property type="match status" value="1"/>
</dbReference>
<evidence type="ECO:0000256" key="1">
    <source>
        <dbReference type="ARBA" id="ARBA00006484"/>
    </source>
</evidence>
<organism evidence="5 6">
    <name type="scientific">Cymbomonas tetramitiformis</name>
    <dbReference type="NCBI Taxonomy" id="36881"/>
    <lineage>
        <taxon>Eukaryota</taxon>
        <taxon>Viridiplantae</taxon>
        <taxon>Chlorophyta</taxon>
        <taxon>Pyramimonadophyceae</taxon>
        <taxon>Pyramimonadales</taxon>
        <taxon>Pyramimonadaceae</taxon>
        <taxon>Cymbomonas</taxon>
    </lineage>
</organism>
<evidence type="ECO:0000256" key="2">
    <source>
        <dbReference type="ARBA" id="ARBA00022857"/>
    </source>
</evidence>
<dbReference type="PRINTS" id="PR00081">
    <property type="entry name" value="GDHRDH"/>
</dbReference>
<dbReference type="Proteomes" id="UP001190700">
    <property type="component" value="Unassembled WGS sequence"/>
</dbReference>
<dbReference type="Gene3D" id="3.40.50.720">
    <property type="entry name" value="NAD(P)-binding Rossmann-like Domain"/>
    <property type="match status" value="1"/>
</dbReference>
<reference evidence="5 6" key="1">
    <citation type="journal article" date="2015" name="Genome Biol. Evol.">
        <title>Comparative Genomics of a Bacterivorous Green Alga Reveals Evolutionary Causalities and Consequences of Phago-Mixotrophic Mode of Nutrition.</title>
        <authorList>
            <person name="Burns J.A."/>
            <person name="Paasch A."/>
            <person name="Narechania A."/>
            <person name="Kim E."/>
        </authorList>
    </citation>
    <scope>NUCLEOTIDE SEQUENCE [LARGE SCALE GENOMIC DNA]</scope>
    <source>
        <strain evidence="5 6">PLY_AMNH</strain>
    </source>
</reference>
<dbReference type="EMBL" id="LGRX02022536">
    <property type="protein sequence ID" value="KAK3255500.1"/>
    <property type="molecule type" value="Genomic_DNA"/>
</dbReference>
<comment type="similarity">
    <text evidence="1 4">Belongs to the short-chain dehydrogenases/reductases (SDR) family.</text>
</comment>
<evidence type="ECO:0000313" key="6">
    <source>
        <dbReference type="Proteomes" id="UP001190700"/>
    </source>
</evidence>
<dbReference type="PANTHER" id="PTHR43963">
    <property type="entry name" value="CARBONYL REDUCTASE 1-RELATED"/>
    <property type="match status" value="1"/>
</dbReference>
<dbReference type="InterPro" id="IPR002347">
    <property type="entry name" value="SDR_fam"/>
</dbReference>
<dbReference type="InterPro" id="IPR036291">
    <property type="entry name" value="NAD(P)-bd_dom_sf"/>
</dbReference>
<evidence type="ECO:0000256" key="4">
    <source>
        <dbReference type="RuleBase" id="RU000363"/>
    </source>
</evidence>
<keyword evidence="2" id="KW-0521">NADP</keyword>
<keyword evidence="3" id="KW-0560">Oxidoreductase</keyword>
<dbReference type="AlphaFoldDB" id="A0AAE0KP97"/>